<reference evidence="1 2" key="1">
    <citation type="submission" date="2024-07" db="EMBL/GenBank/DDBJ databases">
        <title>Section-level genome sequencing and comparative genomics of Aspergillus sections Usti and Cavernicolus.</title>
        <authorList>
            <consortium name="Lawrence Berkeley National Laboratory"/>
            <person name="Nybo J.L."/>
            <person name="Vesth T.C."/>
            <person name="Theobald S."/>
            <person name="Frisvad J.C."/>
            <person name="Larsen T.O."/>
            <person name="Kjaerboelling I."/>
            <person name="Rothschild-Mancinelli K."/>
            <person name="Lyhne E.K."/>
            <person name="Kogle M.E."/>
            <person name="Barry K."/>
            <person name="Clum A."/>
            <person name="Na H."/>
            <person name="Ledsgaard L."/>
            <person name="Lin J."/>
            <person name="Lipzen A."/>
            <person name="Kuo A."/>
            <person name="Riley R."/>
            <person name="Mondo S."/>
            <person name="LaButti K."/>
            <person name="Haridas S."/>
            <person name="Pangalinan J."/>
            <person name="Salamov A.A."/>
            <person name="Simmons B.A."/>
            <person name="Magnuson J.K."/>
            <person name="Chen J."/>
            <person name="Drula E."/>
            <person name="Henrissat B."/>
            <person name="Wiebenga A."/>
            <person name="Lubbers R.J."/>
            <person name="Gomes A.C."/>
            <person name="Macurrencykelacurrency M.R."/>
            <person name="Stajich J."/>
            <person name="Grigoriev I.V."/>
            <person name="Mortensen U.H."/>
            <person name="De vries R.P."/>
            <person name="Baker S.E."/>
            <person name="Andersen M.R."/>
        </authorList>
    </citation>
    <scope>NUCLEOTIDE SEQUENCE [LARGE SCALE GENOMIC DNA]</scope>
    <source>
        <strain evidence="1 2">CBS 756.74</strain>
    </source>
</reference>
<dbReference type="EMBL" id="JBFXLR010000014">
    <property type="protein sequence ID" value="KAL2853115.1"/>
    <property type="molecule type" value="Genomic_DNA"/>
</dbReference>
<proteinExistence type="predicted"/>
<accession>A0ABR4KLG4</accession>
<gene>
    <name evidence="1" type="ORF">BJX68DRAFT_234020</name>
</gene>
<dbReference type="RefSeq" id="XP_070900756.1">
    <property type="nucleotide sequence ID" value="XM_071039691.1"/>
</dbReference>
<organism evidence="1 2">
    <name type="scientific">Aspergillus pseudodeflectus</name>
    <dbReference type="NCBI Taxonomy" id="176178"/>
    <lineage>
        <taxon>Eukaryota</taxon>
        <taxon>Fungi</taxon>
        <taxon>Dikarya</taxon>
        <taxon>Ascomycota</taxon>
        <taxon>Pezizomycotina</taxon>
        <taxon>Eurotiomycetes</taxon>
        <taxon>Eurotiomycetidae</taxon>
        <taxon>Eurotiales</taxon>
        <taxon>Aspergillaceae</taxon>
        <taxon>Aspergillus</taxon>
        <taxon>Aspergillus subgen. Nidulantes</taxon>
    </lineage>
</organism>
<keyword evidence="2" id="KW-1185">Reference proteome</keyword>
<evidence type="ECO:0000313" key="1">
    <source>
        <dbReference type="EMBL" id="KAL2853115.1"/>
    </source>
</evidence>
<dbReference type="Proteomes" id="UP001610444">
    <property type="component" value="Unassembled WGS sequence"/>
</dbReference>
<sequence>MQISRSLYPLCRHSRTQSEGGQGRCSRICISLFETDPPKELTLTRHSSFGNCQLLNDFSVRITIRLFSPSPRGSPRTCAACMRQNKEPSLGLAPAGKPMTAGMADHSSLLIRSARGSSASDSPGQYLGSCRGSRAGFLFLYQQQGESVTSEYRAGRWTGV</sequence>
<dbReference type="GeneID" id="98154855"/>
<name>A0ABR4KLG4_9EURO</name>
<protein>
    <submittedName>
        <fullName evidence="1">Uncharacterized protein</fullName>
    </submittedName>
</protein>
<comment type="caution">
    <text evidence="1">The sequence shown here is derived from an EMBL/GenBank/DDBJ whole genome shotgun (WGS) entry which is preliminary data.</text>
</comment>
<evidence type="ECO:0000313" key="2">
    <source>
        <dbReference type="Proteomes" id="UP001610444"/>
    </source>
</evidence>